<gene>
    <name evidence="1" type="ORF">EVEC_LOCUS1492</name>
</gene>
<evidence type="ECO:0000313" key="1">
    <source>
        <dbReference type="EMBL" id="VDD86349.1"/>
    </source>
</evidence>
<name>A0A0N4UWD0_ENTVE</name>
<dbReference type="AlphaFoldDB" id="A0A0N4UWD0"/>
<protein>
    <submittedName>
        <fullName evidence="3">Transposase</fullName>
    </submittedName>
</protein>
<proteinExistence type="predicted"/>
<sequence>MEFMQGYARILGYCSYVGRLAEVEGWVLTGRKDVHDRSVPVECVDIDWVVSDLTVLRVGSTQRFSSAITSRRQCFGPLERVRGIGE</sequence>
<evidence type="ECO:0000313" key="2">
    <source>
        <dbReference type="Proteomes" id="UP000274131"/>
    </source>
</evidence>
<reference evidence="1 2" key="2">
    <citation type="submission" date="2018-10" db="EMBL/GenBank/DDBJ databases">
        <authorList>
            <consortium name="Pathogen Informatics"/>
        </authorList>
    </citation>
    <scope>NUCLEOTIDE SEQUENCE [LARGE SCALE GENOMIC DNA]</scope>
</reference>
<organism evidence="3">
    <name type="scientific">Enterobius vermicularis</name>
    <name type="common">Human pinworm</name>
    <dbReference type="NCBI Taxonomy" id="51028"/>
    <lineage>
        <taxon>Eukaryota</taxon>
        <taxon>Metazoa</taxon>
        <taxon>Ecdysozoa</taxon>
        <taxon>Nematoda</taxon>
        <taxon>Chromadorea</taxon>
        <taxon>Rhabditida</taxon>
        <taxon>Spirurina</taxon>
        <taxon>Oxyuridomorpha</taxon>
        <taxon>Oxyuroidea</taxon>
        <taxon>Oxyuridae</taxon>
        <taxon>Enterobius</taxon>
    </lineage>
</organism>
<reference evidence="3" key="1">
    <citation type="submission" date="2017-02" db="UniProtKB">
        <authorList>
            <consortium name="WormBaseParasite"/>
        </authorList>
    </citation>
    <scope>IDENTIFICATION</scope>
</reference>
<dbReference type="Proteomes" id="UP000274131">
    <property type="component" value="Unassembled WGS sequence"/>
</dbReference>
<keyword evidence="2" id="KW-1185">Reference proteome</keyword>
<dbReference type="WBParaSite" id="EVEC_0000178401-mRNA-1">
    <property type="protein sequence ID" value="EVEC_0000178401-mRNA-1"/>
    <property type="gene ID" value="EVEC_0000178401"/>
</dbReference>
<dbReference type="EMBL" id="UXUI01007217">
    <property type="protein sequence ID" value="VDD86349.1"/>
    <property type="molecule type" value="Genomic_DNA"/>
</dbReference>
<accession>A0A0N4UWD0</accession>
<evidence type="ECO:0000313" key="3">
    <source>
        <dbReference type="WBParaSite" id="EVEC_0000178401-mRNA-1"/>
    </source>
</evidence>